<sequence length="77" mass="8986">MNERSLHAIKKTAAAYGDTNKTVELTYLKGGYFQIYIDRFYHGRISQRGFKWEVLDQNDYFTTDDMDALLERAGVDI</sequence>
<accession>A0A521FSN2</accession>
<dbReference type="EMBL" id="FXTN01000021">
    <property type="protein sequence ID" value="SMO99237.1"/>
    <property type="molecule type" value="Genomic_DNA"/>
</dbReference>
<organism evidence="1 2">
    <name type="scientific">Pedobacter westerhofensis</name>
    <dbReference type="NCBI Taxonomy" id="425512"/>
    <lineage>
        <taxon>Bacteria</taxon>
        <taxon>Pseudomonadati</taxon>
        <taxon>Bacteroidota</taxon>
        <taxon>Sphingobacteriia</taxon>
        <taxon>Sphingobacteriales</taxon>
        <taxon>Sphingobacteriaceae</taxon>
        <taxon>Pedobacter</taxon>
    </lineage>
</organism>
<proteinExistence type="predicted"/>
<dbReference type="RefSeq" id="WP_142531241.1">
    <property type="nucleotide sequence ID" value="NZ_CBCSJO010000020.1"/>
</dbReference>
<dbReference type="AlphaFoldDB" id="A0A521FSN2"/>
<dbReference type="Proteomes" id="UP000320300">
    <property type="component" value="Unassembled WGS sequence"/>
</dbReference>
<reference evidence="1 2" key="1">
    <citation type="submission" date="2017-05" db="EMBL/GenBank/DDBJ databases">
        <authorList>
            <person name="Varghese N."/>
            <person name="Submissions S."/>
        </authorList>
    </citation>
    <scope>NUCLEOTIDE SEQUENCE [LARGE SCALE GENOMIC DNA]</scope>
    <source>
        <strain evidence="1 2">DSM 19036</strain>
    </source>
</reference>
<evidence type="ECO:0000313" key="2">
    <source>
        <dbReference type="Proteomes" id="UP000320300"/>
    </source>
</evidence>
<evidence type="ECO:0000313" key="1">
    <source>
        <dbReference type="EMBL" id="SMO99237.1"/>
    </source>
</evidence>
<name>A0A521FSN2_9SPHI</name>
<keyword evidence="2" id="KW-1185">Reference proteome</keyword>
<protein>
    <submittedName>
        <fullName evidence="1">Uncharacterized protein</fullName>
    </submittedName>
</protein>
<gene>
    <name evidence="1" type="ORF">SAMN06265348_1218</name>
</gene>